<dbReference type="PANTHER" id="PTHR14145:SF1">
    <property type="entry name" value="26S PROTEASOME NON-ATPASE REGULATORY SUBUNIT 6"/>
    <property type="match status" value="1"/>
</dbReference>
<evidence type="ECO:0000313" key="3">
    <source>
        <dbReference type="EMBL" id="KAK7686932.1"/>
    </source>
</evidence>
<comment type="caution">
    <text evidence="3">The sequence shown here is derived from an EMBL/GenBank/DDBJ whole genome shotgun (WGS) entry which is preliminary data.</text>
</comment>
<keyword evidence="1" id="KW-0175">Coiled coil</keyword>
<dbReference type="EMBL" id="JASBNA010000015">
    <property type="protein sequence ID" value="KAK7686932.1"/>
    <property type="molecule type" value="Genomic_DNA"/>
</dbReference>
<protein>
    <recommendedName>
        <fullName evidence="2">26S proteasome regulatory subunit Rpn7 N-terminal domain-containing protein</fullName>
    </recommendedName>
</protein>
<evidence type="ECO:0000313" key="4">
    <source>
        <dbReference type="Proteomes" id="UP001385951"/>
    </source>
</evidence>
<name>A0AAW0G3I2_9APHY</name>
<organism evidence="3 4">
    <name type="scientific">Cerrena zonata</name>
    <dbReference type="NCBI Taxonomy" id="2478898"/>
    <lineage>
        <taxon>Eukaryota</taxon>
        <taxon>Fungi</taxon>
        <taxon>Dikarya</taxon>
        <taxon>Basidiomycota</taxon>
        <taxon>Agaricomycotina</taxon>
        <taxon>Agaricomycetes</taxon>
        <taxon>Polyporales</taxon>
        <taxon>Cerrenaceae</taxon>
        <taxon>Cerrena</taxon>
    </lineage>
</organism>
<dbReference type="Gene3D" id="1.25.40.570">
    <property type="match status" value="1"/>
</dbReference>
<gene>
    <name evidence="3" type="ORF">QCA50_010010</name>
</gene>
<dbReference type="InterPro" id="IPR019585">
    <property type="entry name" value="Rpn7/CSN1"/>
</dbReference>
<evidence type="ECO:0000256" key="1">
    <source>
        <dbReference type="SAM" id="Coils"/>
    </source>
</evidence>
<accession>A0AAW0G3I2</accession>
<dbReference type="Pfam" id="PF10602">
    <property type="entry name" value="RPN7"/>
    <property type="match status" value="1"/>
</dbReference>
<dbReference type="GO" id="GO:0043161">
    <property type="term" value="P:proteasome-mediated ubiquitin-dependent protein catabolic process"/>
    <property type="evidence" value="ECO:0007669"/>
    <property type="project" value="TreeGrafter"/>
</dbReference>
<dbReference type="PANTHER" id="PTHR14145">
    <property type="entry name" value="26S PROTESOME SUBUNIT 6"/>
    <property type="match status" value="1"/>
</dbReference>
<feature type="domain" description="26S proteasome regulatory subunit Rpn7 N-terminal" evidence="2">
    <location>
        <begin position="67"/>
        <end position="178"/>
    </location>
</feature>
<dbReference type="InterPro" id="IPR045135">
    <property type="entry name" value="Rpn7_N"/>
</dbReference>
<sequence>MSEFDSDVPKIPDYTLSEKQFLLSKNLDNAGHREELVKELLESIKEKKLAPYYKYLTSELPEIVRFDQTLYSSLKNENEKQIAELNKKIKDAEEDDETKDEILPSTIRLAEYYTEIIDKQNAIATYKKALELTQSTGSKIDILLTLARIEFFFNDYPAVAKYLDQVKAQIDKGGDWER</sequence>
<keyword evidence="4" id="KW-1185">Reference proteome</keyword>
<dbReference type="GO" id="GO:0005838">
    <property type="term" value="C:proteasome regulatory particle"/>
    <property type="evidence" value="ECO:0007669"/>
    <property type="project" value="TreeGrafter"/>
</dbReference>
<feature type="coiled-coil region" evidence="1">
    <location>
        <begin position="71"/>
        <end position="102"/>
    </location>
</feature>
<proteinExistence type="predicted"/>
<dbReference type="AlphaFoldDB" id="A0AAW0G3I2"/>
<dbReference type="Proteomes" id="UP001385951">
    <property type="component" value="Unassembled WGS sequence"/>
</dbReference>
<feature type="non-terminal residue" evidence="3">
    <location>
        <position position="178"/>
    </location>
</feature>
<reference evidence="3 4" key="1">
    <citation type="submission" date="2022-09" db="EMBL/GenBank/DDBJ databases">
        <authorList>
            <person name="Palmer J.M."/>
        </authorList>
    </citation>
    <scope>NUCLEOTIDE SEQUENCE [LARGE SCALE GENOMIC DNA]</scope>
    <source>
        <strain evidence="3 4">DSM 7382</strain>
    </source>
</reference>
<evidence type="ECO:0000259" key="2">
    <source>
        <dbReference type="Pfam" id="PF10602"/>
    </source>
</evidence>